<evidence type="ECO:0000313" key="3">
    <source>
        <dbReference type="Proteomes" id="UP000188586"/>
    </source>
</evidence>
<dbReference type="AlphaFoldDB" id="A0A1V3SX45"/>
<name>A0A1V3SX45_9BACT</name>
<feature type="region of interest" description="Disordered" evidence="1">
    <location>
        <begin position="1"/>
        <end position="79"/>
    </location>
</feature>
<organism evidence="2 3">
    <name type="scientific">Leptospirillum ferriphilum</name>
    <dbReference type="NCBI Taxonomy" id="178606"/>
    <lineage>
        <taxon>Bacteria</taxon>
        <taxon>Pseudomonadati</taxon>
        <taxon>Nitrospirota</taxon>
        <taxon>Nitrospiria</taxon>
        <taxon>Nitrospirales</taxon>
        <taxon>Nitrospiraceae</taxon>
        <taxon>Leptospirillum</taxon>
    </lineage>
</organism>
<evidence type="ECO:0000256" key="1">
    <source>
        <dbReference type="SAM" id="MobiDB-lite"/>
    </source>
</evidence>
<feature type="compositionally biased region" description="Polar residues" evidence="1">
    <location>
        <begin position="62"/>
        <end position="79"/>
    </location>
</feature>
<sequence>MTLPETKNSQKRIVPLSPLLPSQFSRTVPEPGGSTGRSGISDRMRSHRILPKPAGTRGEPDVTSTISGTRPRANSSKRG</sequence>
<evidence type="ECO:0000313" key="2">
    <source>
        <dbReference type="EMBL" id="OOH73971.1"/>
    </source>
</evidence>
<dbReference type="EMBL" id="MPOJ01000006">
    <property type="protein sequence ID" value="OOH73971.1"/>
    <property type="molecule type" value="Genomic_DNA"/>
</dbReference>
<protein>
    <submittedName>
        <fullName evidence="2">Uncharacterized protein</fullName>
    </submittedName>
</protein>
<dbReference type="Proteomes" id="UP000188586">
    <property type="component" value="Unassembled WGS sequence"/>
</dbReference>
<proteinExistence type="predicted"/>
<comment type="caution">
    <text evidence="2">The sequence shown here is derived from an EMBL/GenBank/DDBJ whole genome shotgun (WGS) entry which is preliminary data.</text>
</comment>
<reference evidence="2 3" key="1">
    <citation type="submission" date="2016-11" db="EMBL/GenBank/DDBJ databases">
        <title>Comparative genomics of co-occurring bacteria in distinct bioleaching systems unravels niche-specific adaptation.</title>
        <authorList>
            <person name="Zhang X."/>
            <person name="Liu X."/>
            <person name="Yin H."/>
        </authorList>
    </citation>
    <scope>NUCLEOTIDE SEQUENCE [LARGE SCALE GENOMIC DNA]</scope>
    <source>
        <strain evidence="2 3">DX</strain>
    </source>
</reference>
<gene>
    <name evidence="2" type="ORF">BOX24_02975</name>
</gene>
<accession>A0A1V3SX45</accession>